<gene>
    <name evidence="2" type="ORF">L1994_10080</name>
</gene>
<keyword evidence="3" id="KW-1185">Reference proteome</keyword>
<name>A0AAF0FPY4_9EURY</name>
<evidence type="ECO:0000313" key="3">
    <source>
        <dbReference type="Proteomes" id="UP001218895"/>
    </source>
</evidence>
<reference evidence="2" key="1">
    <citation type="submission" date="2022-01" db="EMBL/GenBank/DDBJ databases">
        <title>Complete genome of Methanomicrobium antiquum DSM 21220.</title>
        <authorList>
            <person name="Chen S.-C."/>
            <person name="You Y.-T."/>
            <person name="Zhou Y.-Z."/>
            <person name="Lai M.-C."/>
        </authorList>
    </citation>
    <scope>NUCLEOTIDE SEQUENCE</scope>
    <source>
        <strain evidence="2">DSM 21220</strain>
    </source>
</reference>
<keyword evidence="1" id="KW-1133">Transmembrane helix</keyword>
<evidence type="ECO:0000313" key="2">
    <source>
        <dbReference type="EMBL" id="WFN36479.1"/>
    </source>
</evidence>
<organism evidence="2 3">
    <name type="scientific">Methanomicrobium antiquum</name>
    <dbReference type="NCBI Taxonomy" id="487686"/>
    <lineage>
        <taxon>Archaea</taxon>
        <taxon>Methanobacteriati</taxon>
        <taxon>Methanobacteriota</taxon>
        <taxon>Stenosarchaea group</taxon>
        <taxon>Methanomicrobia</taxon>
        <taxon>Methanomicrobiales</taxon>
        <taxon>Methanomicrobiaceae</taxon>
        <taxon>Methanomicrobium</taxon>
    </lineage>
</organism>
<feature type="transmembrane region" description="Helical" evidence="1">
    <location>
        <begin position="453"/>
        <end position="474"/>
    </location>
</feature>
<accession>A0AAF0FPY4</accession>
<sequence length="477" mass="54432">MKKNRIQKKFFALALLLFCICISTASAVSEKEDIITIDYVSDELVLTDKLVISGNAWLNEENFVEYDFNQKESFDEKGELITEKLSQSSGGMTLVRAKTDTKWYFSTYLKDTPPGDYIFRIWKNGDNENKITKEIYISPALTELAKSYQPEKTPMPQTNSDDNYFLSNSYKTKNSEINLILEPDLSSTKGTFAKGQKLLLSGESIPEKNILVWIEKKLYTQKPPFKKSIMFETDKNKKITGEGLLLSSYETKEMSSGQYFIYAITGDEKNLNIIKNLLESGKQPDEILTDYENNNPYQKFVMLLEEPWIRFDFSEYGELPQAVLDDYSYKALLGTTNLNPGTPLSLTIEPLDTESHFEKKTINDIEIKRQDTGRENVWTAKVKINEYFPNPGEYIVEINDKTGLCSATSVIEILDEDELKTPADENSLVVESYKVDQYTKDIQNSDTPKQKSAIPTAVLLFEGLLIICIIGLAFRKE</sequence>
<evidence type="ECO:0000256" key="1">
    <source>
        <dbReference type="SAM" id="Phobius"/>
    </source>
</evidence>
<dbReference type="KEGG" id="manq:L1994_10080"/>
<dbReference type="AlphaFoldDB" id="A0AAF0FPY4"/>
<dbReference type="EMBL" id="CP091092">
    <property type="protein sequence ID" value="WFN36479.1"/>
    <property type="molecule type" value="Genomic_DNA"/>
</dbReference>
<keyword evidence="1" id="KW-0812">Transmembrane</keyword>
<protein>
    <submittedName>
        <fullName evidence="2">Uncharacterized protein</fullName>
    </submittedName>
</protein>
<dbReference type="Proteomes" id="UP001218895">
    <property type="component" value="Chromosome"/>
</dbReference>
<dbReference type="GeneID" id="79950748"/>
<keyword evidence="1" id="KW-0472">Membrane</keyword>
<dbReference type="RefSeq" id="WP_278099316.1">
    <property type="nucleotide sequence ID" value="NZ_CP091092.1"/>
</dbReference>
<proteinExistence type="predicted"/>